<protein>
    <submittedName>
        <fullName evidence="2">Uncharacterized protein</fullName>
    </submittedName>
</protein>
<comment type="caution">
    <text evidence="2">The sequence shown here is derived from an EMBL/GenBank/DDBJ whole genome shotgun (WGS) entry which is preliminary data.</text>
</comment>
<gene>
    <name evidence="2" type="ORF">B0H17DRAFT_1193364</name>
</gene>
<evidence type="ECO:0000313" key="2">
    <source>
        <dbReference type="EMBL" id="KAJ7704867.1"/>
    </source>
</evidence>
<dbReference type="AlphaFoldDB" id="A0AAD7GTG7"/>
<feature type="compositionally biased region" description="Basic and acidic residues" evidence="1">
    <location>
        <begin position="355"/>
        <end position="364"/>
    </location>
</feature>
<dbReference type="Proteomes" id="UP001221757">
    <property type="component" value="Unassembled WGS sequence"/>
</dbReference>
<reference evidence="2" key="1">
    <citation type="submission" date="2023-03" db="EMBL/GenBank/DDBJ databases">
        <title>Massive genome expansion in bonnet fungi (Mycena s.s.) driven by repeated elements and novel gene families across ecological guilds.</title>
        <authorList>
            <consortium name="Lawrence Berkeley National Laboratory"/>
            <person name="Harder C.B."/>
            <person name="Miyauchi S."/>
            <person name="Viragh M."/>
            <person name="Kuo A."/>
            <person name="Thoen E."/>
            <person name="Andreopoulos B."/>
            <person name="Lu D."/>
            <person name="Skrede I."/>
            <person name="Drula E."/>
            <person name="Henrissat B."/>
            <person name="Morin E."/>
            <person name="Kohler A."/>
            <person name="Barry K."/>
            <person name="LaButti K."/>
            <person name="Morin E."/>
            <person name="Salamov A."/>
            <person name="Lipzen A."/>
            <person name="Mereny Z."/>
            <person name="Hegedus B."/>
            <person name="Baldrian P."/>
            <person name="Stursova M."/>
            <person name="Weitz H."/>
            <person name="Taylor A."/>
            <person name="Grigoriev I.V."/>
            <person name="Nagy L.G."/>
            <person name="Martin F."/>
            <person name="Kauserud H."/>
        </authorList>
    </citation>
    <scope>NUCLEOTIDE SEQUENCE</scope>
    <source>
        <strain evidence="2">CBHHK067</strain>
    </source>
</reference>
<dbReference type="EMBL" id="JARKIE010000009">
    <property type="protein sequence ID" value="KAJ7704867.1"/>
    <property type="molecule type" value="Genomic_DNA"/>
</dbReference>
<evidence type="ECO:0000313" key="3">
    <source>
        <dbReference type="Proteomes" id="UP001221757"/>
    </source>
</evidence>
<feature type="region of interest" description="Disordered" evidence="1">
    <location>
        <begin position="341"/>
        <end position="364"/>
    </location>
</feature>
<feature type="compositionally biased region" description="Low complexity" evidence="1">
    <location>
        <begin position="125"/>
        <end position="138"/>
    </location>
</feature>
<sequence>MNPAALHFPLDLAARDAQAEWWNGLCLSVWPPGEVDMPSRGRRNATPPRPKDYILGTRLYSELACARAEAESAAKLEVAKSCQVDHAEVKVKDSRCSIATALQFKQRGSAFSDLSNIGPACHARPATVAPPVVSSSSRKATRPTLPPAPPPAPTAPSLFANLPGFDLRPRRRGPVPTDGRFDVPTFRPSLGKLPLFRLCPLSKARRAASCKVEEEGKWETVFVEVEEVVPSKVKEVVSEAEQGGGGLFREIWNFFSWWILYCNTALDAEALSFFSPLLPPTFFTPSLRSPRDPLLHLLPAPLSRPRAPPCPPSACAIRARPSLSPCPSSPLDPSTSHIELMDTRYPSSSPPHTRRPPDSFRLFRDRDSDDFASRLHPTVFTKRVPSDLPLTMPTPPLLLGPRYFLILPTTSIPATPHRLLLRCFASLPPALVPTCTRAHIHPEAPEPPDSRPSSARPCPLLPTLYQYHDCITKTIAPRPLYL</sequence>
<keyword evidence="3" id="KW-1185">Reference proteome</keyword>
<feature type="compositionally biased region" description="Pro residues" evidence="1">
    <location>
        <begin position="144"/>
        <end position="154"/>
    </location>
</feature>
<accession>A0AAD7GTG7</accession>
<feature type="region of interest" description="Disordered" evidence="1">
    <location>
        <begin position="125"/>
        <end position="156"/>
    </location>
</feature>
<proteinExistence type="predicted"/>
<organism evidence="2 3">
    <name type="scientific">Mycena rosella</name>
    <name type="common">Pink bonnet</name>
    <name type="synonym">Agaricus rosellus</name>
    <dbReference type="NCBI Taxonomy" id="1033263"/>
    <lineage>
        <taxon>Eukaryota</taxon>
        <taxon>Fungi</taxon>
        <taxon>Dikarya</taxon>
        <taxon>Basidiomycota</taxon>
        <taxon>Agaricomycotina</taxon>
        <taxon>Agaricomycetes</taxon>
        <taxon>Agaricomycetidae</taxon>
        <taxon>Agaricales</taxon>
        <taxon>Marasmiineae</taxon>
        <taxon>Mycenaceae</taxon>
        <taxon>Mycena</taxon>
    </lineage>
</organism>
<name>A0AAD7GTG7_MYCRO</name>
<evidence type="ECO:0000256" key="1">
    <source>
        <dbReference type="SAM" id="MobiDB-lite"/>
    </source>
</evidence>